<accession>A0AAV9GDA7</accession>
<organism evidence="1 2">
    <name type="scientific">Podospora aff. communis PSN243</name>
    <dbReference type="NCBI Taxonomy" id="3040156"/>
    <lineage>
        <taxon>Eukaryota</taxon>
        <taxon>Fungi</taxon>
        <taxon>Dikarya</taxon>
        <taxon>Ascomycota</taxon>
        <taxon>Pezizomycotina</taxon>
        <taxon>Sordariomycetes</taxon>
        <taxon>Sordariomycetidae</taxon>
        <taxon>Sordariales</taxon>
        <taxon>Podosporaceae</taxon>
        <taxon>Podospora</taxon>
    </lineage>
</organism>
<comment type="caution">
    <text evidence="1">The sequence shown here is derived from an EMBL/GenBank/DDBJ whole genome shotgun (WGS) entry which is preliminary data.</text>
</comment>
<protein>
    <submittedName>
        <fullName evidence="1">Uncharacterized protein</fullName>
    </submittedName>
</protein>
<dbReference type="EMBL" id="MU865959">
    <property type="protein sequence ID" value="KAK4446099.1"/>
    <property type="molecule type" value="Genomic_DNA"/>
</dbReference>
<evidence type="ECO:0000313" key="2">
    <source>
        <dbReference type="Proteomes" id="UP001321760"/>
    </source>
</evidence>
<sequence>MHSEPMTQGVKQYEGQARVIPLGTTLLDRLQTLSAILKDSELLHDRSIDQYRRWIEGKKAKRRAVTEAIAHDVEQRQRETNILNSVLSSRKEELWKSQEELRREVDAFDNEMALYAGSCLRTKTSLERKVNEALAGDHASIVLPSCMYGTLRTYEVESEPEPGVAVVHDELEPGVTAGAGARVNPIELSGSNDEAGKRKLTACDGPPLKRAKDNEQAHRLVNADNAWPTVVNFYDIYQDGQLDPLNMYKIVEFPTKSMQGKDQQCGDIPQGWYILRCLEHGLRFGDEDKDVLKAALGHMRQTVSHEGRSENYEGAVREFGVVVLNCDAEGMGRNNALIADAVKKEIEKKTAPEASMTARLSLRLVNKPMALLEQPVTLATQHG</sequence>
<reference evidence="1" key="2">
    <citation type="submission" date="2023-05" db="EMBL/GenBank/DDBJ databases">
        <authorList>
            <consortium name="Lawrence Berkeley National Laboratory"/>
            <person name="Steindorff A."/>
            <person name="Hensen N."/>
            <person name="Bonometti L."/>
            <person name="Westerberg I."/>
            <person name="Brannstrom I.O."/>
            <person name="Guillou S."/>
            <person name="Cros-Aarteil S."/>
            <person name="Calhoun S."/>
            <person name="Haridas S."/>
            <person name="Kuo A."/>
            <person name="Mondo S."/>
            <person name="Pangilinan J."/>
            <person name="Riley R."/>
            <person name="Labutti K."/>
            <person name="Andreopoulos B."/>
            <person name="Lipzen A."/>
            <person name="Chen C."/>
            <person name="Yanf M."/>
            <person name="Daum C."/>
            <person name="Ng V."/>
            <person name="Clum A."/>
            <person name="Ohm R."/>
            <person name="Martin F."/>
            <person name="Silar P."/>
            <person name="Natvig D."/>
            <person name="Lalanne C."/>
            <person name="Gautier V."/>
            <person name="Ament-Velasquez S.L."/>
            <person name="Kruys A."/>
            <person name="Hutchinson M.I."/>
            <person name="Powell A.J."/>
            <person name="Barry K."/>
            <person name="Miller A.N."/>
            <person name="Grigoriev I.V."/>
            <person name="Debuchy R."/>
            <person name="Gladieux P."/>
            <person name="Thoren M.H."/>
            <person name="Johannesson H."/>
        </authorList>
    </citation>
    <scope>NUCLEOTIDE SEQUENCE</scope>
    <source>
        <strain evidence="1">PSN243</strain>
    </source>
</reference>
<dbReference type="Proteomes" id="UP001321760">
    <property type="component" value="Unassembled WGS sequence"/>
</dbReference>
<name>A0AAV9GDA7_9PEZI</name>
<keyword evidence="2" id="KW-1185">Reference proteome</keyword>
<proteinExistence type="predicted"/>
<gene>
    <name evidence="1" type="ORF">QBC34DRAFT_441071</name>
</gene>
<evidence type="ECO:0000313" key="1">
    <source>
        <dbReference type="EMBL" id="KAK4446099.1"/>
    </source>
</evidence>
<dbReference type="AlphaFoldDB" id="A0AAV9GDA7"/>
<reference evidence="1" key="1">
    <citation type="journal article" date="2023" name="Mol. Phylogenet. Evol.">
        <title>Genome-scale phylogeny and comparative genomics of the fungal order Sordariales.</title>
        <authorList>
            <person name="Hensen N."/>
            <person name="Bonometti L."/>
            <person name="Westerberg I."/>
            <person name="Brannstrom I.O."/>
            <person name="Guillou S."/>
            <person name="Cros-Aarteil S."/>
            <person name="Calhoun S."/>
            <person name="Haridas S."/>
            <person name="Kuo A."/>
            <person name="Mondo S."/>
            <person name="Pangilinan J."/>
            <person name="Riley R."/>
            <person name="LaButti K."/>
            <person name="Andreopoulos B."/>
            <person name="Lipzen A."/>
            <person name="Chen C."/>
            <person name="Yan M."/>
            <person name="Daum C."/>
            <person name="Ng V."/>
            <person name="Clum A."/>
            <person name="Steindorff A."/>
            <person name="Ohm R.A."/>
            <person name="Martin F."/>
            <person name="Silar P."/>
            <person name="Natvig D.O."/>
            <person name="Lalanne C."/>
            <person name="Gautier V."/>
            <person name="Ament-Velasquez S.L."/>
            <person name="Kruys A."/>
            <person name="Hutchinson M.I."/>
            <person name="Powell A.J."/>
            <person name="Barry K."/>
            <person name="Miller A.N."/>
            <person name="Grigoriev I.V."/>
            <person name="Debuchy R."/>
            <person name="Gladieux P."/>
            <person name="Hiltunen Thoren M."/>
            <person name="Johannesson H."/>
        </authorList>
    </citation>
    <scope>NUCLEOTIDE SEQUENCE</scope>
    <source>
        <strain evidence="1">PSN243</strain>
    </source>
</reference>